<keyword evidence="1" id="KW-0812">Transmembrane</keyword>
<evidence type="ECO:0000256" key="1">
    <source>
        <dbReference type="SAM" id="Phobius"/>
    </source>
</evidence>
<keyword evidence="3" id="KW-1185">Reference proteome</keyword>
<keyword evidence="1" id="KW-1133">Transmembrane helix</keyword>
<dbReference type="Proteomes" id="UP000525987">
    <property type="component" value="Unassembled WGS sequence"/>
</dbReference>
<evidence type="ECO:0000313" key="3">
    <source>
        <dbReference type="Proteomes" id="UP000525987"/>
    </source>
</evidence>
<proteinExistence type="predicted"/>
<keyword evidence="1" id="KW-0472">Membrane</keyword>
<gene>
    <name evidence="2" type="ORF">FHR96_001139</name>
</gene>
<comment type="caution">
    <text evidence="2">The sequence shown here is derived from an EMBL/GenBank/DDBJ whole genome shotgun (WGS) entry which is preliminary data.</text>
</comment>
<protein>
    <submittedName>
        <fullName evidence="2">Uncharacterized protein</fullName>
    </submittedName>
</protein>
<feature type="transmembrane region" description="Helical" evidence="1">
    <location>
        <begin position="6"/>
        <end position="28"/>
    </location>
</feature>
<accession>A0A7W5BW87</accession>
<name>A0A7W5BW87_9GAMM</name>
<sequence>MTAYHLLQMLGYVFNIAGLLVCIAGLSLARKPRHRWTGRLLAILGFVIAAAPLLAQLFGWVTPVPAGAIPPA</sequence>
<reference evidence="2 3" key="1">
    <citation type="submission" date="2020-08" db="EMBL/GenBank/DDBJ databases">
        <title>Genomic Encyclopedia of Type Strains, Phase III (KMG-III): the genomes of soil and plant-associated and newly described type strains.</title>
        <authorList>
            <person name="Whitman W."/>
        </authorList>
    </citation>
    <scope>NUCLEOTIDE SEQUENCE [LARGE SCALE GENOMIC DNA]</scope>
    <source>
        <strain evidence="2 3">CECT 5995</strain>
    </source>
</reference>
<evidence type="ECO:0000313" key="2">
    <source>
        <dbReference type="EMBL" id="MBB3140287.1"/>
    </source>
</evidence>
<dbReference type="AlphaFoldDB" id="A0A7W5BW87"/>
<dbReference type="RefSeq" id="WP_183386691.1">
    <property type="nucleotide sequence ID" value="NZ_JACHXM010000003.1"/>
</dbReference>
<dbReference type="EMBL" id="JACHXM010000003">
    <property type="protein sequence ID" value="MBB3140287.1"/>
    <property type="molecule type" value="Genomic_DNA"/>
</dbReference>
<feature type="transmembrane region" description="Helical" evidence="1">
    <location>
        <begin position="40"/>
        <end position="61"/>
    </location>
</feature>
<organism evidence="2 3">
    <name type="scientific">Halomonas organivorans</name>
    <dbReference type="NCBI Taxonomy" id="257772"/>
    <lineage>
        <taxon>Bacteria</taxon>
        <taxon>Pseudomonadati</taxon>
        <taxon>Pseudomonadota</taxon>
        <taxon>Gammaproteobacteria</taxon>
        <taxon>Oceanospirillales</taxon>
        <taxon>Halomonadaceae</taxon>
        <taxon>Halomonas</taxon>
    </lineage>
</organism>